<dbReference type="GO" id="GO:0015979">
    <property type="term" value="P:photosynthesis"/>
    <property type="evidence" value="ECO:0007669"/>
    <property type="project" value="UniProtKB-KW"/>
</dbReference>
<proteinExistence type="inferred from homology"/>
<comment type="subunit">
    <text evidence="6">Homodimer. Forms an RbcL(8)-Raf1(8) complex. Forms complexes of many stoichiometries with RbcL with and without RbcS. RbcX and Raf1 can bind simultaneously to RbcL.</text>
</comment>
<evidence type="ECO:0000313" key="10">
    <source>
        <dbReference type="EMBL" id="MBT9317334.1"/>
    </source>
</evidence>
<evidence type="ECO:0000259" key="8">
    <source>
        <dbReference type="Pfam" id="PF18578"/>
    </source>
</evidence>
<evidence type="ECO:0000256" key="5">
    <source>
        <dbReference type="ARBA" id="ARBA00023859"/>
    </source>
</evidence>
<dbReference type="AlphaFoldDB" id="A0A947GKE7"/>
<dbReference type="Pfam" id="PF18579">
    <property type="entry name" value="Raf1_HTH"/>
    <property type="match status" value="1"/>
</dbReference>
<dbReference type="HAMAP" id="MF_00856">
    <property type="entry name" value="Raf1"/>
    <property type="match status" value="1"/>
</dbReference>
<keyword evidence="3 6" id="KW-0143">Chaperone</keyword>
<protein>
    <recommendedName>
        <fullName evidence="5 6">RuBisCO accumulation factor 1</fullName>
    </recommendedName>
</protein>
<keyword evidence="2 6" id="KW-0602">Photosynthesis</keyword>
<sequence>MTTPADNSPPADTEALILQLRRKQGNWVDWAAACQTLQKSGMTPQAIFEGTGFEQIQQNQIVVAGQVYQSITGGAVSDAVLEHFTKRGSDSLYELRILSKDDRARAVQFIYDQGLDSEGVRDIAKALKEYSYRSEPPAGFTDHPGDAVAFSYWSLARQKSDLQARSRLIAQGLRFAHSAGAREAIEKLLTDFAVVKAKPIPRLPLFRIETDTDVPFVVAMIGEWPIAVDEFQSVPTVEPDPLFGIVRSSSAQQAWVPVPGWQVLLTAQDPVALTMDFNALPNQADSSLSETVLVIVDRQQQVWDDGSYFVVAGEDGQLAMSWFDSEPGSVLLGRVIVIVRPKKVLDENYTQELWQIDE</sequence>
<name>A0A947GKE7_9CYAN</name>
<comment type="caution">
    <text evidence="10">The sequence shown here is derived from an EMBL/GenBank/DDBJ whole genome shotgun (WGS) entry which is preliminary data.</text>
</comment>
<dbReference type="GO" id="GO:0110102">
    <property type="term" value="P:ribulose bisphosphate carboxylase complex assembly"/>
    <property type="evidence" value="ECO:0007669"/>
    <property type="project" value="UniProtKB-UniRule"/>
</dbReference>
<dbReference type="GO" id="GO:0005737">
    <property type="term" value="C:cytoplasm"/>
    <property type="evidence" value="ECO:0007669"/>
    <property type="project" value="UniProtKB-SubCell"/>
</dbReference>
<dbReference type="InterPro" id="IPR046382">
    <property type="entry name" value="Raf1_cyn"/>
</dbReference>
<dbReference type="PANTHER" id="PTHR35299">
    <property type="entry name" value="RUBISCO ACCUMULATION FACTOR 1"/>
    <property type="match status" value="1"/>
</dbReference>
<evidence type="ECO:0000256" key="6">
    <source>
        <dbReference type="HAMAP-Rule" id="MF_00856"/>
    </source>
</evidence>
<dbReference type="Proteomes" id="UP000717364">
    <property type="component" value="Unassembled WGS sequence"/>
</dbReference>
<gene>
    <name evidence="6" type="primary">raf1</name>
    <name evidence="10" type="ORF">IXB50_18080</name>
</gene>
<dbReference type="InterPro" id="IPR041358">
    <property type="entry name" value="Raf1_N"/>
</dbReference>
<evidence type="ECO:0000256" key="3">
    <source>
        <dbReference type="ARBA" id="ARBA00023186"/>
    </source>
</evidence>
<comment type="domain">
    <text evidence="6">Has 3 domains, the N-terminal alpha-helical domain, an extended flexible linker and the C-terminal beta-sheet domain. The 2 C-terminal beta-sheet domains are swapped and pack against each other to form the dimer interface.</text>
</comment>
<dbReference type="InterPro" id="IPR037494">
    <property type="entry name" value="RAF1"/>
</dbReference>
<dbReference type="Pfam" id="PF18578">
    <property type="entry name" value="Raf1_N"/>
    <property type="match status" value="1"/>
</dbReference>
<evidence type="ECO:0000313" key="11">
    <source>
        <dbReference type="Proteomes" id="UP000717364"/>
    </source>
</evidence>
<reference evidence="10" key="2">
    <citation type="journal article" date="2021" name="Mar. Drugs">
        <title>Genome Reduction and Secondary Metabolism of the Marine Sponge-Associated Cyanobacterium Leptothoe.</title>
        <authorList>
            <person name="Konstantinou D."/>
            <person name="Popin R.V."/>
            <person name="Fewer D.P."/>
            <person name="Sivonen K."/>
            <person name="Gkelis S."/>
        </authorList>
    </citation>
    <scope>NUCLEOTIDE SEQUENCE</scope>
    <source>
        <strain evidence="10">TAU-MAC 1115</strain>
    </source>
</reference>
<dbReference type="InterPro" id="IPR040781">
    <property type="entry name" value="Raf1_HTH"/>
</dbReference>
<reference evidence="10" key="1">
    <citation type="submission" date="2020-11" db="EMBL/GenBank/DDBJ databases">
        <authorList>
            <person name="Konstantinou D."/>
            <person name="Gkelis S."/>
            <person name="Popin R."/>
            <person name="Fewer D."/>
            <person name="Sivonen K."/>
        </authorList>
    </citation>
    <scope>NUCLEOTIDE SEQUENCE</scope>
    <source>
        <strain evidence="10">TAU-MAC 1115</strain>
    </source>
</reference>
<dbReference type="PANTHER" id="PTHR35299:SF6">
    <property type="entry name" value="RUBISCO ACCUMULATION FACTOR 1"/>
    <property type="match status" value="1"/>
</dbReference>
<evidence type="ECO:0000259" key="9">
    <source>
        <dbReference type="Pfam" id="PF18579"/>
    </source>
</evidence>
<feature type="domain" description="Rubisco accumulation factor 1 helix turn helix" evidence="9">
    <location>
        <begin position="12"/>
        <end position="71"/>
    </location>
</feature>
<comment type="similarity">
    <text evidence="6">Belongs to the RAF family.</text>
</comment>
<dbReference type="Pfam" id="PF18087">
    <property type="entry name" value="RuBisCo_chap_C"/>
    <property type="match status" value="1"/>
</dbReference>
<feature type="region of interest" description="N-terminal alpha-helix" evidence="6">
    <location>
        <begin position="10"/>
        <end position="191"/>
    </location>
</feature>
<comment type="function">
    <text evidence="6">A major RuBisCO chaperone. Acts after GroEL-GroES chaperonin to fold and/or assemble the large subunit of RuBisCO (ccbL, rbcL). Cooperates with RbcX in RbcL folding, plays the major role in assembly of dimers into RbcL(8)-Raf1(8) intermediate complexes. RbcS replaces Raf1, leading to holoenzyme formation.</text>
</comment>
<feature type="domain" description="Rubisco accumulation factor 1 C-terminal" evidence="7">
    <location>
        <begin position="203"/>
        <end position="343"/>
    </location>
</feature>
<evidence type="ECO:0000256" key="1">
    <source>
        <dbReference type="ARBA" id="ARBA00022490"/>
    </source>
</evidence>
<dbReference type="GO" id="GO:0015977">
    <property type="term" value="P:carbon fixation"/>
    <property type="evidence" value="ECO:0007669"/>
    <property type="project" value="UniProtKB-UniRule"/>
</dbReference>
<keyword evidence="4 6" id="KW-0120">Carbon dioxide fixation</keyword>
<comment type="subcellular location">
    <subcellularLocation>
        <location evidence="6">Cytoplasm</location>
    </subcellularLocation>
</comment>
<keyword evidence="1 6" id="KW-0963">Cytoplasm</keyword>
<evidence type="ECO:0000256" key="4">
    <source>
        <dbReference type="ARBA" id="ARBA00023300"/>
    </source>
</evidence>
<comment type="caution">
    <text evidence="6">Lacks conserved residue(s) required for the propagation of feature annotation.</text>
</comment>
<accession>A0A947GKE7</accession>
<dbReference type="RefSeq" id="WP_215610399.1">
    <property type="nucleotide sequence ID" value="NZ_JADOES010000043.1"/>
</dbReference>
<feature type="domain" description="Rubisco accumulation factor 1 alpha-helical" evidence="8">
    <location>
        <begin position="84"/>
        <end position="189"/>
    </location>
</feature>
<dbReference type="EMBL" id="JADOES010000043">
    <property type="protein sequence ID" value="MBT9317334.1"/>
    <property type="molecule type" value="Genomic_DNA"/>
</dbReference>
<keyword evidence="11" id="KW-1185">Reference proteome</keyword>
<organism evidence="10 11">
    <name type="scientific">Leptothoe spongobia TAU-MAC 1115</name>
    <dbReference type="NCBI Taxonomy" id="1967444"/>
    <lineage>
        <taxon>Bacteria</taxon>
        <taxon>Bacillati</taxon>
        <taxon>Cyanobacteriota</taxon>
        <taxon>Cyanophyceae</taxon>
        <taxon>Nodosilineales</taxon>
        <taxon>Cymatolegaceae</taxon>
        <taxon>Leptothoe</taxon>
        <taxon>Leptothoe spongobia</taxon>
    </lineage>
</organism>
<dbReference type="InterPro" id="IPR040858">
    <property type="entry name" value="Raf1_C"/>
</dbReference>
<evidence type="ECO:0000256" key="2">
    <source>
        <dbReference type="ARBA" id="ARBA00022531"/>
    </source>
</evidence>
<evidence type="ECO:0000259" key="7">
    <source>
        <dbReference type="Pfam" id="PF18087"/>
    </source>
</evidence>